<sequence length="624" mass="68973">MAFSPQFLDELRLRIGLADIIGRRVKLVRKGREHHGLCPFHKEKTPSFTVNEEKGFYHCFGCGAHGSAIDFVMQSEGMSFPEAVERLAGEAGMEVPQDSPEERLRARRRATLYDVMEAACAYFEACLRAPQGAAGLAYFKGRGLDDATIKAFRLGLAPDSRDGLKNALIRQGVGEDQMVAAGLIIRPEESGRAPYDRFRGRVMFPIVDRRERIIAFGGRLIAPGEPKYLNSPETELFHKGRVLYGLPQARVGARNHGTVVVTEGYMDVIALAQAGLTGAVAPLGTALGEDQIHELWKITPDPILCFDGDAAGKRAARRAAERVLAILRPGFGLHFAWLPEGDDPDSLVRRGGIQAMRDVLAAARPLSEVLWTLESGGAIPQTPEARAALQSRLEALSRQIQDATVRSHFVRAFKEKIWPRIDGAATMARTRPTTQGGRWREKNTDGPRPLRPVSAQAGPARHRGDDETDLTMRREMILIATIINHPDIAEVVDERLGSMAFSSPLLDKLRQDVLKSLSEDESLDSKGLERHLRGVGFDQILTSVLGEQVFEHAFFARPQTDTATALEGWEKTYALLRHKSVTLEIQEIVRLLGQEATGELLERLRVLQDQERMLAGKNTDEVGP</sequence>
<reference evidence="17 18" key="1">
    <citation type="submission" date="2019-03" db="EMBL/GenBank/DDBJ databases">
        <title>Genomic Encyclopedia of Type Strains, Phase IV (KMG-IV): sequencing the most valuable type-strain genomes for metagenomic binning, comparative biology and taxonomic classification.</title>
        <authorList>
            <person name="Goeker M."/>
        </authorList>
    </citation>
    <scope>NUCLEOTIDE SEQUENCE [LARGE SCALE GENOMIC DNA]</scope>
    <source>
        <strain evidence="17 18">DSM 101688</strain>
    </source>
</reference>
<evidence type="ECO:0000256" key="12">
    <source>
        <dbReference type="HAMAP-Rule" id="MF_00974"/>
    </source>
</evidence>
<keyword evidence="18" id="KW-1185">Reference proteome</keyword>
<dbReference type="FunFam" id="3.40.1360.10:FF:000002">
    <property type="entry name" value="DNA primase"/>
    <property type="match status" value="1"/>
</dbReference>
<organism evidence="17 18">
    <name type="scientific">Varunaivibrio sulfuroxidans</name>
    <dbReference type="NCBI Taxonomy" id="1773489"/>
    <lineage>
        <taxon>Bacteria</taxon>
        <taxon>Pseudomonadati</taxon>
        <taxon>Pseudomonadota</taxon>
        <taxon>Alphaproteobacteria</taxon>
        <taxon>Rhodospirillales</taxon>
        <taxon>Magnetovibrionaceae</taxon>
        <taxon>Varunaivibrio</taxon>
    </lineage>
</organism>
<name>A0A4R3JGU1_9PROT</name>
<evidence type="ECO:0000256" key="6">
    <source>
        <dbReference type="ARBA" id="ARBA00022723"/>
    </source>
</evidence>
<evidence type="ECO:0000256" key="14">
    <source>
        <dbReference type="PIRSR" id="PIRSR002811-1"/>
    </source>
</evidence>
<dbReference type="AlphaFoldDB" id="A0A4R3JGU1"/>
<dbReference type="SMART" id="SM00493">
    <property type="entry name" value="TOPRIM"/>
    <property type="match status" value="1"/>
</dbReference>
<evidence type="ECO:0000256" key="4">
    <source>
        <dbReference type="ARBA" id="ARBA00022695"/>
    </source>
</evidence>
<comment type="function">
    <text evidence="12 13">RNA polymerase that catalyzes the synthesis of short RNA molecules used as primers for DNA polymerase during DNA replication.</text>
</comment>
<keyword evidence="10 12" id="KW-0238">DNA-binding</keyword>
<evidence type="ECO:0000256" key="5">
    <source>
        <dbReference type="ARBA" id="ARBA00022705"/>
    </source>
</evidence>
<dbReference type="Pfam" id="PF13662">
    <property type="entry name" value="Toprim_4"/>
    <property type="match status" value="1"/>
</dbReference>
<dbReference type="GO" id="GO:0006269">
    <property type="term" value="P:DNA replication, synthesis of primer"/>
    <property type="evidence" value="ECO:0007669"/>
    <property type="project" value="UniProtKB-UniRule"/>
</dbReference>
<dbReference type="Gene3D" id="3.90.980.10">
    <property type="entry name" value="DNA primase, catalytic core, N-terminal domain"/>
    <property type="match status" value="1"/>
</dbReference>
<dbReference type="FunFam" id="3.90.580.10:FF:000001">
    <property type="entry name" value="DNA primase"/>
    <property type="match status" value="1"/>
</dbReference>
<dbReference type="GO" id="GO:0003677">
    <property type="term" value="F:DNA binding"/>
    <property type="evidence" value="ECO:0007669"/>
    <property type="project" value="UniProtKB-KW"/>
</dbReference>
<evidence type="ECO:0000256" key="7">
    <source>
        <dbReference type="ARBA" id="ARBA00022771"/>
    </source>
</evidence>
<dbReference type="CDD" id="cd03364">
    <property type="entry name" value="TOPRIM_DnaG_primases"/>
    <property type="match status" value="1"/>
</dbReference>
<dbReference type="EC" id="2.7.7.101" evidence="12"/>
<comment type="subunit">
    <text evidence="12">Monomer. Interacts with DnaB.</text>
</comment>
<keyword evidence="1 12" id="KW-0240">DNA-directed RNA polymerase</keyword>
<feature type="region of interest" description="Disordered" evidence="15">
    <location>
        <begin position="429"/>
        <end position="466"/>
    </location>
</feature>
<keyword evidence="3 12" id="KW-0808">Transferase</keyword>
<dbReference type="PANTHER" id="PTHR30313:SF2">
    <property type="entry name" value="DNA PRIMASE"/>
    <property type="match status" value="1"/>
</dbReference>
<dbReference type="Gene3D" id="3.40.1360.10">
    <property type="match status" value="1"/>
</dbReference>
<dbReference type="Gene3D" id="3.90.580.10">
    <property type="entry name" value="Zinc finger, CHC2-type domain"/>
    <property type="match status" value="1"/>
</dbReference>
<dbReference type="InterPro" id="IPR034151">
    <property type="entry name" value="TOPRIM_DnaG_bac"/>
</dbReference>
<keyword evidence="5 12" id="KW-0235">DNA replication</keyword>
<evidence type="ECO:0000259" key="16">
    <source>
        <dbReference type="PROSITE" id="PS50880"/>
    </source>
</evidence>
<keyword evidence="2 12" id="KW-0639">Primosome</keyword>
<dbReference type="PIRSF" id="PIRSF002811">
    <property type="entry name" value="DnaG"/>
    <property type="match status" value="1"/>
</dbReference>
<proteinExistence type="inferred from homology"/>
<comment type="caution">
    <text evidence="17">The sequence shown here is derived from an EMBL/GenBank/DDBJ whole genome shotgun (WGS) entry which is preliminary data.</text>
</comment>
<keyword evidence="6 12" id="KW-0479">Metal-binding</keyword>
<feature type="zinc finger region" description="CHC2-type" evidence="12 14">
    <location>
        <begin position="38"/>
        <end position="62"/>
    </location>
</feature>
<evidence type="ECO:0000256" key="1">
    <source>
        <dbReference type="ARBA" id="ARBA00022478"/>
    </source>
</evidence>
<gene>
    <name evidence="12" type="primary">dnaG</name>
    <name evidence="17" type="ORF">EDD55_10131</name>
</gene>
<dbReference type="SUPFAM" id="SSF56731">
    <property type="entry name" value="DNA primase core"/>
    <property type="match status" value="1"/>
</dbReference>
<evidence type="ECO:0000256" key="8">
    <source>
        <dbReference type="ARBA" id="ARBA00022833"/>
    </source>
</evidence>
<keyword evidence="4 12" id="KW-0548">Nucleotidyltransferase</keyword>
<comment type="catalytic activity">
    <reaction evidence="12">
        <text>ssDNA + n NTP = ssDNA/pppN(pN)n-1 hybrid + (n-1) diphosphate.</text>
        <dbReference type="EC" id="2.7.7.101"/>
    </reaction>
</comment>
<dbReference type="InterPro" id="IPR050219">
    <property type="entry name" value="DnaG_primase"/>
</dbReference>
<dbReference type="Pfam" id="PF08275">
    <property type="entry name" value="DNAG_N"/>
    <property type="match status" value="1"/>
</dbReference>
<dbReference type="GO" id="GO:0005737">
    <property type="term" value="C:cytoplasm"/>
    <property type="evidence" value="ECO:0007669"/>
    <property type="project" value="TreeGrafter"/>
</dbReference>
<evidence type="ECO:0000313" key="17">
    <source>
        <dbReference type="EMBL" id="TCS64705.1"/>
    </source>
</evidence>
<dbReference type="InterPro" id="IPR002694">
    <property type="entry name" value="Znf_CHC2"/>
</dbReference>
<keyword evidence="11 12" id="KW-0804">Transcription</keyword>
<keyword evidence="9" id="KW-0460">Magnesium</keyword>
<comment type="similarity">
    <text evidence="12 13">Belongs to the DnaG primase family.</text>
</comment>
<accession>A0A4R3JGU1</accession>
<dbReference type="RefSeq" id="WP_132937465.1">
    <property type="nucleotide sequence ID" value="NZ_CP119676.1"/>
</dbReference>
<comment type="domain">
    <text evidence="12">Contains an N-terminal zinc-binding domain, a central core domain that contains the primase activity, and a C-terminal DnaB-binding domain.</text>
</comment>
<dbReference type="HAMAP" id="MF_00974">
    <property type="entry name" value="DNA_primase_DnaG"/>
    <property type="match status" value="1"/>
</dbReference>
<dbReference type="PANTHER" id="PTHR30313">
    <property type="entry name" value="DNA PRIMASE"/>
    <property type="match status" value="1"/>
</dbReference>
<dbReference type="InterPro" id="IPR030846">
    <property type="entry name" value="DnaG_bac"/>
</dbReference>
<protein>
    <recommendedName>
        <fullName evidence="12 13">DNA primase</fullName>
        <ecNumber evidence="12">2.7.7.101</ecNumber>
    </recommendedName>
</protein>
<dbReference type="GO" id="GO:0003899">
    <property type="term" value="F:DNA-directed RNA polymerase activity"/>
    <property type="evidence" value="ECO:0007669"/>
    <property type="project" value="UniProtKB-UniRule"/>
</dbReference>
<evidence type="ECO:0000256" key="3">
    <source>
        <dbReference type="ARBA" id="ARBA00022679"/>
    </source>
</evidence>
<dbReference type="EMBL" id="SLZW01000001">
    <property type="protein sequence ID" value="TCS64705.1"/>
    <property type="molecule type" value="Genomic_DNA"/>
</dbReference>
<dbReference type="Pfam" id="PF01807">
    <property type="entry name" value="Zn_ribbon_DnaG"/>
    <property type="match status" value="1"/>
</dbReference>
<dbReference type="PROSITE" id="PS50880">
    <property type="entry name" value="TOPRIM"/>
    <property type="match status" value="1"/>
</dbReference>
<evidence type="ECO:0000313" key="18">
    <source>
        <dbReference type="Proteomes" id="UP000295304"/>
    </source>
</evidence>
<dbReference type="SUPFAM" id="SSF57783">
    <property type="entry name" value="Zinc beta-ribbon"/>
    <property type="match status" value="1"/>
</dbReference>
<dbReference type="Proteomes" id="UP000295304">
    <property type="component" value="Unassembled WGS sequence"/>
</dbReference>
<evidence type="ECO:0000256" key="10">
    <source>
        <dbReference type="ARBA" id="ARBA00023125"/>
    </source>
</evidence>
<dbReference type="GO" id="GO:1990077">
    <property type="term" value="C:primosome complex"/>
    <property type="evidence" value="ECO:0007669"/>
    <property type="project" value="UniProtKB-KW"/>
</dbReference>
<dbReference type="GO" id="GO:0000428">
    <property type="term" value="C:DNA-directed RNA polymerase complex"/>
    <property type="evidence" value="ECO:0007669"/>
    <property type="project" value="UniProtKB-KW"/>
</dbReference>
<dbReference type="OrthoDB" id="9803773at2"/>
<dbReference type="InterPro" id="IPR006295">
    <property type="entry name" value="DNA_primase_DnaG"/>
</dbReference>
<evidence type="ECO:0000256" key="11">
    <source>
        <dbReference type="ARBA" id="ARBA00023163"/>
    </source>
</evidence>
<keyword evidence="7 12" id="KW-0863">Zinc-finger</keyword>
<comment type="cofactor">
    <cofactor evidence="12 13 14">
        <name>Zn(2+)</name>
        <dbReference type="ChEBI" id="CHEBI:29105"/>
    </cofactor>
    <text evidence="12 13 14">Binds 1 zinc ion per monomer.</text>
</comment>
<evidence type="ECO:0000256" key="15">
    <source>
        <dbReference type="SAM" id="MobiDB-lite"/>
    </source>
</evidence>
<dbReference type="GO" id="GO:0008270">
    <property type="term" value="F:zinc ion binding"/>
    <property type="evidence" value="ECO:0007669"/>
    <property type="project" value="UniProtKB-UniRule"/>
</dbReference>
<evidence type="ECO:0000256" key="9">
    <source>
        <dbReference type="ARBA" id="ARBA00022842"/>
    </source>
</evidence>
<evidence type="ECO:0000256" key="13">
    <source>
        <dbReference type="PIRNR" id="PIRNR002811"/>
    </source>
</evidence>
<keyword evidence="8 12" id="KW-0862">Zinc</keyword>
<dbReference type="SMART" id="SM00400">
    <property type="entry name" value="ZnF_CHCC"/>
    <property type="match status" value="1"/>
</dbReference>
<dbReference type="NCBIfam" id="TIGR01391">
    <property type="entry name" value="dnaG"/>
    <property type="match status" value="1"/>
</dbReference>
<dbReference type="InterPro" id="IPR006171">
    <property type="entry name" value="TOPRIM_dom"/>
</dbReference>
<dbReference type="InterPro" id="IPR037068">
    <property type="entry name" value="DNA_primase_core_N_sf"/>
</dbReference>
<feature type="domain" description="Toprim" evidence="16">
    <location>
        <begin position="257"/>
        <end position="339"/>
    </location>
</feature>
<dbReference type="InterPro" id="IPR013264">
    <property type="entry name" value="DNAG_N"/>
</dbReference>
<evidence type="ECO:0000256" key="2">
    <source>
        <dbReference type="ARBA" id="ARBA00022515"/>
    </source>
</evidence>
<dbReference type="InterPro" id="IPR036977">
    <property type="entry name" value="DNA_primase_Znf_CHC2"/>
</dbReference>